<dbReference type="AlphaFoldDB" id="A0A1Q2HW87"/>
<feature type="region of interest" description="Disordered" evidence="7">
    <location>
        <begin position="1"/>
        <end position="50"/>
    </location>
</feature>
<dbReference type="PANTHER" id="PTHR33452:SF1">
    <property type="entry name" value="INNER MEMBRANE PROTEIN YPHA-RELATED"/>
    <property type="match status" value="1"/>
</dbReference>
<evidence type="ECO:0000256" key="5">
    <source>
        <dbReference type="ARBA" id="ARBA00022989"/>
    </source>
</evidence>
<evidence type="ECO:0000256" key="1">
    <source>
        <dbReference type="ARBA" id="ARBA00004651"/>
    </source>
</evidence>
<dbReference type="Proteomes" id="UP000217209">
    <property type="component" value="Chromosome"/>
</dbReference>
<name>A0A1Q2HW87_9CORY</name>
<comment type="similarity">
    <text evidence="2">Belongs to the DoxX family.</text>
</comment>
<sequence>MSSHNTRDVTPDDFGPDDVPSYSSRHSRAEANTEAFPSAMSPNEPTEQFLRADPAPDELLAQTEHISEASYATPEPTVSYSSVSHETAAIDREPAYIAPADPLYEETTVVSAPVAAVEPVAEAESATPVGRGTMDFGLLLLRLVFGGYLVLSSLMTFFRLGNSAGIGGLESEFANYPFGNGLAIVIPTLELAAGVFLILGLITPVAAAVAVAVTGFTALHTITASGLGWNPLYWDASIWLPIVLFAVALTVQFTGPGFYGVDAGRTWARRPLASSWIWLLVGLAAAVAMWWFGTELNPFTSESLPTPTTS</sequence>
<keyword evidence="10" id="KW-1185">Reference proteome</keyword>
<keyword evidence="4 8" id="KW-0812">Transmembrane</keyword>
<keyword evidence="3" id="KW-1003">Cell membrane</keyword>
<dbReference type="RefSeq" id="WP_095659830.1">
    <property type="nucleotide sequence ID" value="NZ_BAAAKB010000006.1"/>
</dbReference>
<feature type="transmembrane region" description="Helical" evidence="8">
    <location>
        <begin position="273"/>
        <end position="292"/>
    </location>
</feature>
<dbReference type="EMBL" id="CP019688">
    <property type="protein sequence ID" value="AQQ15094.1"/>
    <property type="molecule type" value="Genomic_DNA"/>
</dbReference>
<feature type="transmembrane region" description="Helical" evidence="8">
    <location>
        <begin position="206"/>
        <end position="226"/>
    </location>
</feature>
<reference evidence="9 10" key="1">
    <citation type="submission" date="2016-12" db="EMBL/GenBank/DDBJ databases">
        <authorList>
            <person name="Song W.-J."/>
            <person name="Kurnit D.M."/>
        </authorList>
    </citation>
    <scope>NUCLEOTIDE SEQUENCE [LARGE SCALE GENOMIC DNA]</scope>
    <source>
        <strain evidence="9 10">DSM 30827</strain>
    </source>
</reference>
<accession>A0A1Q2HW87</accession>
<protein>
    <submittedName>
        <fullName evidence="9">DoxX</fullName>
    </submittedName>
</protein>
<dbReference type="PANTHER" id="PTHR33452">
    <property type="entry name" value="OXIDOREDUCTASE CATD-RELATED"/>
    <property type="match status" value="1"/>
</dbReference>
<evidence type="ECO:0000256" key="2">
    <source>
        <dbReference type="ARBA" id="ARBA00006679"/>
    </source>
</evidence>
<organism evidence="9 10">
    <name type="scientific">Corynebacterium glaucum</name>
    <dbReference type="NCBI Taxonomy" id="187491"/>
    <lineage>
        <taxon>Bacteria</taxon>
        <taxon>Bacillati</taxon>
        <taxon>Actinomycetota</taxon>
        <taxon>Actinomycetes</taxon>
        <taxon>Mycobacteriales</taxon>
        <taxon>Corynebacteriaceae</taxon>
        <taxon>Corynebacterium</taxon>
    </lineage>
</organism>
<evidence type="ECO:0000313" key="9">
    <source>
        <dbReference type="EMBL" id="AQQ15094.1"/>
    </source>
</evidence>
<feature type="transmembrane region" description="Helical" evidence="8">
    <location>
        <begin position="139"/>
        <end position="158"/>
    </location>
</feature>
<dbReference type="InterPro" id="IPR051907">
    <property type="entry name" value="DoxX-like_oxidoreductase"/>
</dbReference>
<comment type="subcellular location">
    <subcellularLocation>
        <location evidence="1">Cell membrane</location>
        <topology evidence="1">Multi-pass membrane protein</topology>
    </subcellularLocation>
</comment>
<dbReference type="OrthoDB" id="346004at2"/>
<evidence type="ECO:0000256" key="8">
    <source>
        <dbReference type="SAM" id="Phobius"/>
    </source>
</evidence>
<evidence type="ECO:0000256" key="4">
    <source>
        <dbReference type="ARBA" id="ARBA00022692"/>
    </source>
</evidence>
<evidence type="ECO:0000313" key="10">
    <source>
        <dbReference type="Proteomes" id="UP000217209"/>
    </source>
</evidence>
<proteinExistence type="inferred from homology"/>
<evidence type="ECO:0000256" key="6">
    <source>
        <dbReference type="ARBA" id="ARBA00023136"/>
    </source>
</evidence>
<keyword evidence="5 8" id="KW-1133">Transmembrane helix</keyword>
<evidence type="ECO:0000256" key="7">
    <source>
        <dbReference type="SAM" id="MobiDB-lite"/>
    </source>
</evidence>
<dbReference type="Pfam" id="PF07681">
    <property type="entry name" value="DoxX"/>
    <property type="match status" value="1"/>
</dbReference>
<feature type="transmembrane region" description="Helical" evidence="8">
    <location>
        <begin position="238"/>
        <end position="261"/>
    </location>
</feature>
<dbReference type="KEGG" id="cgv:CGLAU_05615"/>
<gene>
    <name evidence="9" type="ORF">CGLAU_05615</name>
</gene>
<feature type="compositionally biased region" description="Basic and acidic residues" evidence="7">
    <location>
        <begin position="1"/>
        <end position="10"/>
    </location>
</feature>
<dbReference type="GO" id="GO:0005886">
    <property type="term" value="C:plasma membrane"/>
    <property type="evidence" value="ECO:0007669"/>
    <property type="project" value="UniProtKB-SubCell"/>
</dbReference>
<evidence type="ECO:0000256" key="3">
    <source>
        <dbReference type="ARBA" id="ARBA00022475"/>
    </source>
</evidence>
<dbReference type="InterPro" id="IPR032808">
    <property type="entry name" value="DoxX"/>
</dbReference>
<feature type="transmembrane region" description="Helical" evidence="8">
    <location>
        <begin position="178"/>
        <end position="199"/>
    </location>
</feature>
<keyword evidence="6 8" id="KW-0472">Membrane</keyword>